<dbReference type="InterPro" id="IPR020846">
    <property type="entry name" value="MFS_dom"/>
</dbReference>
<feature type="transmembrane region" description="Helical" evidence="6">
    <location>
        <begin position="206"/>
        <end position="227"/>
    </location>
</feature>
<feature type="domain" description="Major facilitator superfamily (MFS) profile" evidence="7">
    <location>
        <begin position="54"/>
        <end position="539"/>
    </location>
</feature>
<proteinExistence type="predicted"/>
<comment type="subcellular location">
    <subcellularLocation>
        <location evidence="1">Cell membrane</location>
        <topology evidence="1">Multi-pass membrane protein</topology>
    </subcellularLocation>
</comment>
<evidence type="ECO:0000256" key="3">
    <source>
        <dbReference type="ARBA" id="ARBA00022989"/>
    </source>
</evidence>
<feature type="transmembrane region" description="Helical" evidence="6">
    <location>
        <begin position="239"/>
        <end position="259"/>
    </location>
</feature>
<feature type="transmembrane region" description="Helical" evidence="6">
    <location>
        <begin position="517"/>
        <end position="546"/>
    </location>
</feature>
<dbReference type="Gene3D" id="1.20.1250.20">
    <property type="entry name" value="MFS general substrate transporter like domains"/>
    <property type="match status" value="1"/>
</dbReference>
<dbReference type="CDD" id="cd17321">
    <property type="entry name" value="MFS_MMR_MDR_like"/>
    <property type="match status" value="1"/>
</dbReference>
<feature type="transmembrane region" description="Helical" evidence="6">
    <location>
        <begin position="344"/>
        <end position="365"/>
    </location>
</feature>
<gene>
    <name evidence="8" type="ORF">MTER_10940</name>
</gene>
<dbReference type="SUPFAM" id="SSF103473">
    <property type="entry name" value="MFS general substrate transporter"/>
    <property type="match status" value="1"/>
</dbReference>
<organism evidence="8 9">
    <name type="scientific">Mycolicibacter terrae</name>
    <dbReference type="NCBI Taxonomy" id="1788"/>
    <lineage>
        <taxon>Bacteria</taxon>
        <taxon>Bacillati</taxon>
        <taxon>Actinomycetota</taxon>
        <taxon>Actinomycetes</taxon>
        <taxon>Mycobacteriales</taxon>
        <taxon>Mycobacteriaceae</taxon>
        <taxon>Mycolicibacter</taxon>
    </lineage>
</organism>
<dbReference type="InterPro" id="IPR036259">
    <property type="entry name" value="MFS_trans_sf"/>
</dbReference>
<keyword evidence="4 6" id="KW-0472">Membrane</keyword>
<dbReference type="PANTHER" id="PTHR42718:SF42">
    <property type="entry name" value="EXPORT PROTEIN"/>
    <property type="match status" value="1"/>
</dbReference>
<evidence type="ECO:0000259" key="7">
    <source>
        <dbReference type="PROSITE" id="PS50850"/>
    </source>
</evidence>
<evidence type="ECO:0000313" key="9">
    <source>
        <dbReference type="Proteomes" id="UP000467636"/>
    </source>
</evidence>
<dbReference type="GO" id="GO:0022857">
    <property type="term" value="F:transmembrane transporter activity"/>
    <property type="evidence" value="ECO:0007669"/>
    <property type="project" value="InterPro"/>
</dbReference>
<evidence type="ECO:0000256" key="5">
    <source>
        <dbReference type="SAM" id="MobiDB-lite"/>
    </source>
</evidence>
<dbReference type="PROSITE" id="PS50850">
    <property type="entry name" value="MFS"/>
    <property type="match status" value="1"/>
</dbReference>
<feature type="transmembrane region" description="Helical" evidence="6">
    <location>
        <begin position="119"/>
        <end position="138"/>
    </location>
</feature>
<evidence type="ECO:0000256" key="6">
    <source>
        <dbReference type="SAM" id="Phobius"/>
    </source>
</evidence>
<evidence type="ECO:0000256" key="1">
    <source>
        <dbReference type="ARBA" id="ARBA00004651"/>
    </source>
</evidence>
<sequence length="557" mass="57552">MSASTVLLDVESAAPAVGEDQPLAAPPAPDADSVTDRGAPAPSPLLSAGSRRWLLVVCSLGVLLVISSVVSLNAALGAIAVDTGATQSQLTWIVDGYTLVMACLLLPAGALGDRYGRRGALLVGLAIFADASLAPVLISSSPMGLIVARMIAGIGAAAVLPATLSLLTTAFPEDERNKAVGIWAGVCASSALVGFAGTALLTQFGYWTTIFWAFAVAAILLYILALSIPSSKDPDATPIDWWGALLIAAAVAVFVYSVIEAPLRGWSDGLVMGGLVTGTALGLLFGWVELRLTHPLLDVRVFRRPDMLTGSLGITTMFFAIFGFFFLVMQYLQLVVGYSAMQTAIALCPLAVPLMALASLTPWYLPRLGLRISVAGGLGILATGLFCMRLVHVDSSYVDLAWPLVVLSSGMGLCNAPSTTAITGAVPPNKQGVASAVNDATREVGGALGIALAGSTLAAGYTKALAPAVSVYPDEVQELSLGSLAQAFAIADRLGPTGERLRTDAKYAFVEAMDSSLVMLGGVALAAAVVVAIWAPGASGLQFPILRRAAYRGRHRR</sequence>
<reference evidence="8 9" key="1">
    <citation type="journal article" date="2019" name="Emerg. Microbes Infect.">
        <title>Comprehensive subspecies identification of 175 nontuberculous mycobacteria species based on 7547 genomic profiles.</title>
        <authorList>
            <person name="Matsumoto Y."/>
            <person name="Kinjo T."/>
            <person name="Motooka D."/>
            <person name="Nabeya D."/>
            <person name="Jung N."/>
            <person name="Uechi K."/>
            <person name="Horii T."/>
            <person name="Iida T."/>
            <person name="Fujita J."/>
            <person name="Nakamura S."/>
        </authorList>
    </citation>
    <scope>NUCLEOTIDE SEQUENCE [LARGE SCALE GENOMIC DNA]</scope>
    <source>
        <strain evidence="8 9">JCM 12143</strain>
    </source>
</reference>
<keyword evidence="9" id="KW-1185">Reference proteome</keyword>
<accession>A0AAD1HUH4</accession>
<feature type="transmembrane region" description="Helical" evidence="6">
    <location>
        <begin position="92"/>
        <end position="112"/>
    </location>
</feature>
<dbReference type="Proteomes" id="UP000467636">
    <property type="component" value="Chromosome"/>
</dbReference>
<evidence type="ECO:0000313" key="8">
    <source>
        <dbReference type="EMBL" id="BBX21683.1"/>
    </source>
</evidence>
<feature type="region of interest" description="Disordered" evidence="5">
    <location>
        <begin position="13"/>
        <end position="40"/>
    </location>
</feature>
<dbReference type="AlphaFoldDB" id="A0AAD1HUH4"/>
<feature type="transmembrane region" description="Helical" evidence="6">
    <location>
        <begin position="311"/>
        <end position="332"/>
    </location>
</feature>
<feature type="transmembrane region" description="Helical" evidence="6">
    <location>
        <begin position="271"/>
        <end position="290"/>
    </location>
</feature>
<keyword evidence="2 6" id="KW-0812">Transmembrane</keyword>
<dbReference type="Pfam" id="PF07690">
    <property type="entry name" value="MFS_1"/>
    <property type="match status" value="1"/>
</dbReference>
<dbReference type="GO" id="GO:0005886">
    <property type="term" value="C:plasma membrane"/>
    <property type="evidence" value="ECO:0007669"/>
    <property type="project" value="UniProtKB-SubCell"/>
</dbReference>
<name>A0AAD1HUH4_9MYCO</name>
<dbReference type="PANTHER" id="PTHR42718">
    <property type="entry name" value="MAJOR FACILITATOR SUPERFAMILY MULTIDRUG TRANSPORTER MFSC"/>
    <property type="match status" value="1"/>
</dbReference>
<evidence type="ECO:0000256" key="4">
    <source>
        <dbReference type="ARBA" id="ARBA00023136"/>
    </source>
</evidence>
<keyword evidence="3 6" id="KW-1133">Transmembrane helix</keyword>
<dbReference type="EMBL" id="AP022564">
    <property type="protein sequence ID" value="BBX21683.1"/>
    <property type="molecule type" value="Genomic_DNA"/>
</dbReference>
<dbReference type="RefSeq" id="WP_095173960.1">
    <property type="nucleotide sequence ID" value="NZ_JACKSZ010000022.1"/>
</dbReference>
<feature type="transmembrane region" description="Helical" evidence="6">
    <location>
        <begin position="53"/>
        <end position="80"/>
    </location>
</feature>
<feature type="transmembrane region" description="Helical" evidence="6">
    <location>
        <begin position="372"/>
        <end position="391"/>
    </location>
</feature>
<dbReference type="InterPro" id="IPR011701">
    <property type="entry name" value="MFS"/>
</dbReference>
<protein>
    <submittedName>
        <fullName evidence="8">MFS transporter</fullName>
    </submittedName>
</protein>
<evidence type="ECO:0000256" key="2">
    <source>
        <dbReference type="ARBA" id="ARBA00022692"/>
    </source>
</evidence>
<feature type="transmembrane region" description="Helical" evidence="6">
    <location>
        <begin position="144"/>
        <end position="167"/>
    </location>
</feature>
<feature type="transmembrane region" description="Helical" evidence="6">
    <location>
        <begin position="179"/>
        <end position="200"/>
    </location>
</feature>